<comment type="caution">
    <text evidence="1">The sequence shown here is derived from an EMBL/GenBank/DDBJ whole genome shotgun (WGS) entry which is preliminary data.</text>
</comment>
<dbReference type="Proteomes" id="UP001145114">
    <property type="component" value="Unassembled WGS sequence"/>
</dbReference>
<feature type="non-terminal residue" evidence="1">
    <location>
        <position position="60"/>
    </location>
</feature>
<reference evidence="1" key="1">
    <citation type="submission" date="2022-06" db="EMBL/GenBank/DDBJ databases">
        <title>Phylogenomic reconstructions and comparative analyses of Kickxellomycotina fungi.</title>
        <authorList>
            <person name="Reynolds N.K."/>
            <person name="Stajich J.E."/>
            <person name="Barry K."/>
            <person name="Grigoriev I.V."/>
            <person name="Crous P."/>
            <person name="Smith M.E."/>
        </authorList>
    </citation>
    <scope>NUCLEOTIDE SEQUENCE</scope>
    <source>
        <strain evidence="1">RSA 2271</strain>
    </source>
</reference>
<sequence length="60" mass="7102">MDDLAKLSRSLLRDLWRASRQATRGRQPQISLIRQRIRSGFRERQGLTDPQDIREALRRG</sequence>
<organism evidence="1 2">
    <name type="scientific">Spiromyces aspiralis</name>
    <dbReference type="NCBI Taxonomy" id="68401"/>
    <lineage>
        <taxon>Eukaryota</taxon>
        <taxon>Fungi</taxon>
        <taxon>Fungi incertae sedis</taxon>
        <taxon>Zoopagomycota</taxon>
        <taxon>Kickxellomycotina</taxon>
        <taxon>Kickxellomycetes</taxon>
        <taxon>Kickxellales</taxon>
        <taxon>Kickxellaceae</taxon>
        <taxon>Spiromyces</taxon>
    </lineage>
</organism>
<protein>
    <submittedName>
        <fullName evidence="1">Uncharacterized protein</fullName>
    </submittedName>
</protein>
<keyword evidence="2" id="KW-1185">Reference proteome</keyword>
<evidence type="ECO:0000313" key="1">
    <source>
        <dbReference type="EMBL" id="KAJ1675304.1"/>
    </source>
</evidence>
<name>A0ACC1HLW8_9FUNG</name>
<evidence type="ECO:0000313" key="2">
    <source>
        <dbReference type="Proteomes" id="UP001145114"/>
    </source>
</evidence>
<accession>A0ACC1HLW8</accession>
<proteinExistence type="predicted"/>
<dbReference type="EMBL" id="JAMZIH010005371">
    <property type="protein sequence ID" value="KAJ1675304.1"/>
    <property type="molecule type" value="Genomic_DNA"/>
</dbReference>
<gene>
    <name evidence="1" type="ORF">EV182_001527</name>
</gene>